<comment type="subcellular location">
    <subcellularLocation>
        <location evidence="1">Cell membrane</location>
        <topology evidence="1">Multi-pass membrane protein</topology>
    </subcellularLocation>
</comment>
<feature type="transmembrane region" description="Helical" evidence="6">
    <location>
        <begin position="74"/>
        <end position="95"/>
    </location>
</feature>
<keyword evidence="2" id="KW-1003">Cell membrane</keyword>
<evidence type="ECO:0000256" key="5">
    <source>
        <dbReference type="ARBA" id="ARBA00023136"/>
    </source>
</evidence>
<feature type="transmembrane region" description="Helical" evidence="6">
    <location>
        <begin position="116"/>
        <end position="138"/>
    </location>
</feature>
<protein>
    <submittedName>
        <fullName evidence="7">LysE family translocator</fullName>
    </submittedName>
</protein>
<dbReference type="RefSeq" id="WP_008315447.1">
    <property type="nucleotide sequence ID" value="NZ_CP115969.1"/>
</dbReference>
<keyword evidence="5 6" id="KW-0472">Membrane</keyword>
<evidence type="ECO:0000256" key="1">
    <source>
        <dbReference type="ARBA" id="ARBA00004651"/>
    </source>
</evidence>
<reference evidence="7" key="1">
    <citation type="submission" date="2021-03" db="EMBL/GenBank/DDBJ databases">
        <title>Identification and antibiotic profiling of Wohlfahrtiimonas chitiniclastica, an underestimated human pathogen.</title>
        <authorList>
            <person name="Kopf A."/>
            <person name="Bunk B."/>
            <person name="Coldewey S."/>
            <person name="Gunzer F."/>
            <person name="Riedel T."/>
            <person name="Schroettner P."/>
        </authorList>
    </citation>
    <scope>NUCLEOTIDE SEQUENCE</scope>
    <source>
        <strain evidence="7">DSM 100917</strain>
    </source>
</reference>
<accession>A0AB35BX99</accession>
<feature type="transmembrane region" description="Helical" evidence="6">
    <location>
        <begin position="186"/>
        <end position="204"/>
    </location>
</feature>
<dbReference type="EMBL" id="JAGIBU010000002">
    <property type="protein sequence ID" value="MBS7824336.1"/>
    <property type="molecule type" value="Genomic_DNA"/>
</dbReference>
<evidence type="ECO:0000256" key="6">
    <source>
        <dbReference type="SAM" id="Phobius"/>
    </source>
</evidence>
<dbReference type="PANTHER" id="PTHR30086:SF20">
    <property type="entry name" value="ARGININE EXPORTER PROTEIN ARGO-RELATED"/>
    <property type="match status" value="1"/>
</dbReference>
<evidence type="ECO:0000256" key="4">
    <source>
        <dbReference type="ARBA" id="ARBA00022989"/>
    </source>
</evidence>
<feature type="transmembrane region" description="Helical" evidence="6">
    <location>
        <begin position="144"/>
        <end position="166"/>
    </location>
</feature>
<dbReference type="AlphaFoldDB" id="A0AB35BX99"/>
<dbReference type="Pfam" id="PF01810">
    <property type="entry name" value="LysE"/>
    <property type="match status" value="1"/>
</dbReference>
<dbReference type="GO" id="GO:0015171">
    <property type="term" value="F:amino acid transmembrane transporter activity"/>
    <property type="evidence" value="ECO:0007669"/>
    <property type="project" value="TreeGrafter"/>
</dbReference>
<evidence type="ECO:0000313" key="8">
    <source>
        <dbReference type="Proteomes" id="UP000680020"/>
    </source>
</evidence>
<comment type="caution">
    <text evidence="7">The sequence shown here is derived from an EMBL/GenBank/DDBJ whole genome shotgun (WGS) entry which is preliminary data.</text>
</comment>
<feature type="transmembrane region" description="Helical" evidence="6">
    <location>
        <begin position="6"/>
        <end position="28"/>
    </location>
</feature>
<sequence length="205" mass="21678">MAFDNVLLFGIAVFPLVCTPGPDVLFIASQGLTAGKRAVMIANAGILTGYCVHAILSALGVAALVAASPILFNVIRWVGVAYLLYLAACMIRSAMKRGILEIAKDAKITQHLFRKGFLTSFLNPKGLLIYLAILPNFIKSSEPYALQALMLAGIFIVSCAVVYSLIGLSLASLGNKGTPSDTRRRVVEGFSGSLLLIAAGYIAVN</sequence>
<keyword evidence="3 6" id="KW-0812">Transmembrane</keyword>
<dbReference type="PANTHER" id="PTHR30086">
    <property type="entry name" value="ARGININE EXPORTER PROTEIN ARGO"/>
    <property type="match status" value="1"/>
</dbReference>
<evidence type="ECO:0000256" key="2">
    <source>
        <dbReference type="ARBA" id="ARBA00022475"/>
    </source>
</evidence>
<proteinExistence type="predicted"/>
<name>A0AB35BX99_9GAMM</name>
<evidence type="ECO:0000256" key="3">
    <source>
        <dbReference type="ARBA" id="ARBA00022692"/>
    </source>
</evidence>
<organism evidence="7 8">
    <name type="scientific">Wohlfahrtiimonas chitiniclastica</name>
    <dbReference type="NCBI Taxonomy" id="400946"/>
    <lineage>
        <taxon>Bacteria</taxon>
        <taxon>Pseudomonadati</taxon>
        <taxon>Pseudomonadota</taxon>
        <taxon>Gammaproteobacteria</taxon>
        <taxon>Cardiobacteriales</taxon>
        <taxon>Ignatzschineriaceae</taxon>
        <taxon>Wohlfahrtiimonas</taxon>
    </lineage>
</organism>
<feature type="transmembrane region" description="Helical" evidence="6">
    <location>
        <begin position="40"/>
        <end position="68"/>
    </location>
</feature>
<dbReference type="PIRSF" id="PIRSF006324">
    <property type="entry name" value="LeuE"/>
    <property type="match status" value="1"/>
</dbReference>
<dbReference type="GO" id="GO:0005886">
    <property type="term" value="C:plasma membrane"/>
    <property type="evidence" value="ECO:0007669"/>
    <property type="project" value="UniProtKB-SubCell"/>
</dbReference>
<dbReference type="InterPro" id="IPR001123">
    <property type="entry name" value="LeuE-type"/>
</dbReference>
<dbReference type="Proteomes" id="UP000680020">
    <property type="component" value="Unassembled WGS sequence"/>
</dbReference>
<gene>
    <name evidence="7" type="ORF">J7561_03850</name>
</gene>
<keyword evidence="4 6" id="KW-1133">Transmembrane helix</keyword>
<evidence type="ECO:0000313" key="7">
    <source>
        <dbReference type="EMBL" id="MBS7824336.1"/>
    </source>
</evidence>